<evidence type="ECO:0000313" key="12">
    <source>
        <dbReference type="EMBL" id="ANY77483.1"/>
    </source>
</evidence>
<dbReference type="InterPro" id="IPR013785">
    <property type="entry name" value="Aldolase_TIM"/>
</dbReference>
<keyword evidence="8" id="KW-0503">Monooxygenase</keyword>
<dbReference type="SUPFAM" id="SSF51412">
    <property type="entry name" value="Inosine monophosphate dehydrogenase (IMPDH)"/>
    <property type="match status" value="1"/>
</dbReference>
<protein>
    <recommendedName>
        <fullName evidence="11">Nitronate monooxygenase</fullName>
    </recommendedName>
    <alternativeName>
        <fullName evidence="9">Propionate 3-nitronate monooxygenase</fullName>
    </alternativeName>
</protein>
<dbReference type="PANTHER" id="PTHR42747:SF3">
    <property type="entry name" value="NITRONATE MONOOXYGENASE-RELATED"/>
    <property type="match status" value="1"/>
</dbReference>
<evidence type="ECO:0000256" key="6">
    <source>
        <dbReference type="ARBA" id="ARBA00022741"/>
    </source>
</evidence>
<dbReference type="InterPro" id="IPR004136">
    <property type="entry name" value="NMO"/>
</dbReference>
<dbReference type="AlphaFoldDB" id="A0A1B2EBZ4"/>
<organism evidence="12">
    <name type="scientific">Microvirga ossetica</name>
    <dbReference type="NCBI Taxonomy" id="1882682"/>
    <lineage>
        <taxon>Bacteria</taxon>
        <taxon>Pseudomonadati</taxon>
        <taxon>Pseudomonadota</taxon>
        <taxon>Alphaproteobacteria</taxon>
        <taxon>Hyphomicrobiales</taxon>
        <taxon>Methylobacteriaceae</taxon>
        <taxon>Microvirga</taxon>
    </lineage>
</organism>
<evidence type="ECO:0000256" key="4">
    <source>
        <dbReference type="ARBA" id="ARBA00022630"/>
    </source>
</evidence>
<comment type="similarity">
    <text evidence="2">Belongs to the nitronate monooxygenase family. NMO class I subfamily.</text>
</comment>
<evidence type="ECO:0000256" key="2">
    <source>
        <dbReference type="ARBA" id="ARBA00009881"/>
    </source>
</evidence>
<sequence>MWLDHRIQDLFQIELPIIQAPMAGSVGSEMVIAVAEAGGLGSLPCAMLNPEQMRAEIGIIRQRTSQPINLNFFCHQPPQADPTRENAWKQRLESDYLELGLDPQAPVPAAARSPFDSTMCDLVEEFKPQVVSFHFGLPERSLLDRVRATGAKIISSATTVHEARWLEDQGCDAIIAQGYEAGGHRGVFLTDEISTQAGTMALVPQVVDAVKVPVIAAGGIADARGIVAAFALGASAVQIGTAYLFCPEAMVSLLHRDALKRAKDNDMVLTNVFTGRPARGIVNRIVREVGPMSDLAPEFPLAAGALVPLRAKAEAAGSGDFSPLWSGQAAALGREIPAGDLTRQLGAEALAPLSRLAPAKSPRPA</sequence>
<dbReference type="Gene3D" id="3.20.20.70">
    <property type="entry name" value="Aldolase class I"/>
    <property type="match status" value="1"/>
</dbReference>
<reference evidence="12" key="1">
    <citation type="submission" date="2016-07" db="EMBL/GenBank/DDBJ databases">
        <title>Microvirga ossetica sp. nov. a new species of rhizobia isolated from root nodules of the legume species Vicia alpestris Steven originated from North Ossetia region in the Caucasus.</title>
        <authorList>
            <person name="Safronova V.I."/>
            <person name="Kuznetsova I.G."/>
            <person name="Sazanova A.L."/>
            <person name="Belimov A."/>
            <person name="Andronov E."/>
            <person name="Osledkin Y.S."/>
            <person name="Onishchuk O.P."/>
            <person name="Kurchak O.N."/>
            <person name="Shaposhnikov A.I."/>
            <person name="Willems A."/>
            <person name="Tikhonovich I.A."/>
        </authorList>
    </citation>
    <scope>NUCLEOTIDE SEQUENCE [LARGE SCALE GENOMIC DNA]</scope>
    <source>
        <strain evidence="12">V5/3M</strain>
    </source>
</reference>
<keyword evidence="12" id="KW-0223">Dioxygenase</keyword>
<dbReference type="EMBL" id="CP016616">
    <property type="protein sequence ID" value="ANY77483.1"/>
    <property type="molecule type" value="Genomic_DNA"/>
</dbReference>
<evidence type="ECO:0000256" key="3">
    <source>
        <dbReference type="ARBA" id="ARBA00022575"/>
    </source>
</evidence>
<dbReference type="FunFam" id="3.20.20.70:FF:000154">
    <property type="entry name" value="Probable nitronate monooxygenase"/>
    <property type="match status" value="1"/>
</dbReference>
<keyword evidence="4" id="KW-0285">Flavoprotein</keyword>
<comment type="cofactor">
    <cofactor evidence="1">
        <name>FMN</name>
        <dbReference type="ChEBI" id="CHEBI:58210"/>
    </cofactor>
</comment>
<proteinExistence type="inferred from homology"/>
<dbReference type="PANTHER" id="PTHR42747">
    <property type="entry name" value="NITRONATE MONOOXYGENASE-RELATED"/>
    <property type="match status" value="1"/>
</dbReference>
<evidence type="ECO:0000256" key="1">
    <source>
        <dbReference type="ARBA" id="ARBA00001917"/>
    </source>
</evidence>
<evidence type="ECO:0000256" key="5">
    <source>
        <dbReference type="ARBA" id="ARBA00022643"/>
    </source>
</evidence>
<dbReference type="KEGG" id="moc:BB934_03970"/>
<keyword evidence="7" id="KW-0560">Oxidoreductase</keyword>
<comment type="catalytic activity">
    <reaction evidence="10">
        <text>3 propionate 3-nitronate + 3 O2 + H2O = 3 3-oxopropanoate + 2 nitrate + nitrite + H2O2 + 3 H(+)</text>
        <dbReference type="Rhea" id="RHEA:57332"/>
        <dbReference type="ChEBI" id="CHEBI:15377"/>
        <dbReference type="ChEBI" id="CHEBI:15378"/>
        <dbReference type="ChEBI" id="CHEBI:15379"/>
        <dbReference type="ChEBI" id="CHEBI:16240"/>
        <dbReference type="ChEBI" id="CHEBI:16301"/>
        <dbReference type="ChEBI" id="CHEBI:17632"/>
        <dbReference type="ChEBI" id="CHEBI:33190"/>
        <dbReference type="ChEBI" id="CHEBI:136067"/>
    </reaction>
</comment>
<dbReference type="OrthoDB" id="9778912at2"/>
<keyword evidence="3" id="KW-0216">Detoxification</keyword>
<evidence type="ECO:0000256" key="9">
    <source>
        <dbReference type="ARBA" id="ARBA00031155"/>
    </source>
</evidence>
<evidence type="ECO:0000256" key="7">
    <source>
        <dbReference type="ARBA" id="ARBA00023002"/>
    </source>
</evidence>
<evidence type="ECO:0000256" key="10">
    <source>
        <dbReference type="ARBA" id="ARBA00049401"/>
    </source>
</evidence>
<dbReference type="GO" id="GO:0009636">
    <property type="term" value="P:response to toxic substance"/>
    <property type="evidence" value="ECO:0007669"/>
    <property type="project" value="UniProtKB-KW"/>
</dbReference>
<dbReference type="CDD" id="cd04730">
    <property type="entry name" value="NPD_like"/>
    <property type="match status" value="1"/>
</dbReference>
<dbReference type="Pfam" id="PF03060">
    <property type="entry name" value="NMO"/>
    <property type="match status" value="1"/>
</dbReference>
<keyword evidence="5" id="KW-0288">FMN</keyword>
<keyword evidence="6" id="KW-0547">Nucleotide-binding</keyword>
<evidence type="ECO:0000256" key="8">
    <source>
        <dbReference type="ARBA" id="ARBA00023033"/>
    </source>
</evidence>
<dbReference type="GO" id="GO:0000166">
    <property type="term" value="F:nucleotide binding"/>
    <property type="evidence" value="ECO:0007669"/>
    <property type="project" value="UniProtKB-KW"/>
</dbReference>
<dbReference type="GO" id="GO:0018580">
    <property type="term" value="F:nitronate monooxygenase activity"/>
    <property type="evidence" value="ECO:0007669"/>
    <property type="project" value="InterPro"/>
</dbReference>
<accession>A0A1B2EBZ4</accession>
<dbReference type="GO" id="GO:0051213">
    <property type="term" value="F:dioxygenase activity"/>
    <property type="evidence" value="ECO:0007669"/>
    <property type="project" value="UniProtKB-KW"/>
</dbReference>
<name>A0A1B2EBZ4_9HYPH</name>
<gene>
    <name evidence="12" type="ORF">BB934_03970</name>
</gene>
<dbReference type="RefSeq" id="WP_099508471.1">
    <property type="nucleotide sequence ID" value="NZ_CP016616.1"/>
</dbReference>
<evidence type="ECO:0000256" key="11">
    <source>
        <dbReference type="ARBA" id="ARBA00067136"/>
    </source>
</evidence>